<dbReference type="InterPro" id="IPR005288">
    <property type="entry name" value="NadB"/>
</dbReference>
<dbReference type="InterPro" id="IPR015939">
    <property type="entry name" value="Fum_Rdtase/Succ_DH_flav-like_C"/>
</dbReference>
<evidence type="ECO:0000256" key="10">
    <source>
        <dbReference type="NCBIfam" id="TIGR00551"/>
    </source>
</evidence>
<dbReference type="InterPro" id="IPR037099">
    <property type="entry name" value="Fum_R/Succ_DH_flav-like_C_sf"/>
</dbReference>
<keyword evidence="15" id="KW-1185">Reference proteome</keyword>
<dbReference type="Gene3D" id="1.20.58.100">
    <property type="entry name" value="Fumarate reductase/succinate dehydrogenase flavoprotein-like, C-terminal domain"/>
    <property type="match status" value="1"/>
</dbReference>
<sequence length="560" mass="58891">MTQSSRHAGAVAGFKDPSCELSGRIVIVGAGLAGLFTALRLAPRPVVLIAAAPLGQGASSTWAQGGIAAAVGEGDTPEAHAADTVLAGSGLVDKEVARIITEAAPQRIRELLSYGVPFDRDLAGHFVLSREAAHSAKRVVRVSGDRAGAAIMQALIASARATPSIEILENYEAKDLEIRDGRVTGVRLLRNDGPDHADYEVISGTAVVIATGGVGKLYAITTNPAYSRGEALAFAARAGAVIADPEFVQFHPTAIDVPGDPAPLATEALRGEGATLVNRAGERFLKALHPDAELAPRDLVARAVFSEIAAGRGAYLDCRKTIGLRFPDAFPGVYQKCREAGLDPVNDLIPIAPAAHYHMGGIATDMNGRTTVEGLWAVGEAACTGLHGANRLASNSLLEAIVVGGNVAEDIAKITTPTKLPIKLTSLMREGSNVEPTLRTALIKRLRRTMSGEVGVVREQSGLHHALRVLREVEDQAGGDITLANIVLTSRLITTAALNREESRGAHMRSDFPDTSPMARHSLLRLTDLDKTAIITDISRQPDGATLTNGRLHQSCQMSG</sequence>
<evidence type="ECO:0000256" key="11">
    <source>
        <dbReference type="RuleBase" id="RU362049"/>
    </source>
</evidence>
<dbReference type="PANTHER" id="PTHR42716">
    <property type="entry name" value="L-ASPARTATE OXIDASE"/>
    <property type="match status" value="1"/>
</dbReference>
<comment type="cofactor">
    <cofactor evidence="1 11">
        <name>FAD</name>
        <dbReference type="ChEBI" id="CHEBI:57692"/>
    </cofactor>
</comment>
<organism evidence="14 15">
    <name type="scientific">Filomicrobium insigne</name>
    <dbReference type="NCBI Taxonomy" id="418854"/>
    <lineage>
        <taxon>Bacteria</taxon>
        <taxon>Pseudomonadati</taxon>
        <taxon>Pseudomonadota</taxon>
        <taxon>Alphaproteobacteria</taxon>
        <taxon>Hyphomicrobiales</taxon>
        <taxon>Hyphomicrobiaceae</taxon>
        <taxon>Filomicrobium</taxon>
    </lineage>
</organism>
<evidence type="ECO:0000313" key="15">
    <source>
        <dbReference type="Proteomes" id="UP000198795"/>
    </source>
</evidence>
<gene>
    <name evidence="14" type="ORF">SAMN04488061_1546</name>
</gene>
<evidence type="ECO:0000313" key="14">
    <source>
        <dbReference type="EMBL" id="SDO74468.1"/>
    </source>
</evidence>
<dbReference type="Pfam" id="PF02910">
    <property type="entry name" value="Succ_DH_flav_C"/>
    <property type="match status" value="1"/>
</dbReference>
<dbReference type="InterPro" id="IPR036188">
    <property type="entry name" value="FAD/NAD-bd_sf"/>
</dbReference>
<evidence type="ECO:0000256" key="8">
    <source>
        <dbReference type="ARBA" id="ARBA00023002"/>
    </source>
</evidence>
<dbReference type="SUPFAM" id="SSF56425">
    <property type="entry name" value="Succinate dehydrogenase/fumarate reductase flavoprotein, catalytic domain"/>
    <property type="match status" value="1"/>
</dbReference>
<evidence type="ECO:0000256" key="1">
    <source>
        <dbReference type="ARBA" id="ARBA00001974"/>
    </source>
</evidence>
<dbReference type="PIRSF" id="PIRSF000171">
    <property type="entry name" value="SDHA_APRA_LASPO"/>
    <property type="match status" value="1"/>
</dbReference>
<evidence type="ECO:0000256" key="7">
    <source>
        <dbReference type="ARBA" id="ARBA00022827"/>
    </source>
</evidence>
<keyword evidence="7 11" id="KW-0274">FAD</keyword>
<name>A0A1H0M1Z2_9HYPH</name>
<keyword evidence="6 11" id="KW-0662">Pyridine nucleotide biosynthesis</keyword>
<comment type="catalytic activity">
    <reaction evidence="9">
        <text>L-aspartate + O2 = iminosuccinate + H2O2</text>
        <dbReference type="Rhea" id="RHEA:25876"/>
        <dbReference type="ChEBI" id="CHEBI:15379"/>
        <dbReference type="ChEBI" id="CHEBI:16240"/>
        <dbReference type="ChEBI" id="CHEBI:29991"/>
        <dbReference type="ChEBI" id="CHEBI:77875"/>
        <dbReference type="EC" id="1.4.3.16"/>
    </reaction>
    <physiologicalReaction direction="left-to-right" evidence="9">
        <dbReference type="Rhea" id="RHEA:25877"/>
    </physiologicalReaction>
</comment>
<dbReference type="RefSeq" id="WP_090227819.1">
    <property type="nucleotide sequence ID" value="NZ_FNJC01000002.1"/>
</dbReference>
<evidence type="ECO:0000256" key="4">
    <source>
        <dbReference type="ARBA" id="ARBA00012173"/>
    </source>
</evidence>
<dbReference type="PRINTS" id="PR00368">
    <property type="entry name" value="FADPNR"/>
</dbReference>
<evidence type="ECO:0000256" key="3">
    <source>
        <dbReference type="ARBA" id="ARBA00008562"/>
    </source>
</evidence>
<dbReference type="EMBL" id="FNJC01000002">
    <property type="protein sequence ID" value="SDO74468.1"/>
    <property type="molecule type" value="Genomic_DNA"/>
</dbReference>
<dbReference type="Gene3D" id="3.90.700.10">
    <property type="entry name" value="Succinate dehydrogenase/fumarate reductase flavoprotein, catalytic domain"/>
    <property type="match status" value="1"/>
</dbReference>
<reference evidence="14 15" key="1">
    <citation type="submission" date="2016-10" db="EMBL/GenBank/DDBJ databases">
        <authorList>
            <person name="Varghese N."/>
            <person name="Submissions S."/>
        </authorList>
    </citation>
    <scope>NUCLEOTIDE SEQUENCE [LARGE SCALE GENOMIC DNA]</scope>
    <source>
        <strain evidence="14 15">CGMCC 1.6497</strain>
    </source>
</reference>
<comment type="similarity">
    <text evidence="3 11">Belongs to the FAD-dependent oxidoreductase 2 family. NadB subfamily.</text>
</comment>
<comment type="function">
    <text evidence="11">Catalyzes the oxidation of L-aspartate to iminoaspartate.</text>
</comment>
<dbReference type="NCBIfam" id="NF005701">
    <property type="entry name" value="PRK07512.1"/>
    <property type="match status" value="1"/>
</dbReference>
<dbReference type="Proteomes" id="UP000198795">
    <property type="component" value="Unassembled WGS sequence"/>
</dbReference>
<comment type="pathway">
    <text evidence="2 11">Cofactor biosynthesis; NAD(+) biosynthesis; iminoaspartate from L-aspartate (oxidase route): step 1/1.</text>
</comment>
<keyword evidence="8 11" id="KW-0560">Oxidoreductase</keyword>
<comment type="subcellular location">
    <subcellularLocation>
        <location evidence="11">Cytoplasm</location>
    </subcellularLocation>
</comment>
<proteinExistence type="inferred from homology"/>
<evidence type="ECO:0000256" key="6">
    <source>
        <dbReference type="ARBA" id="ARBA00022642"/>
    </source>
</evidence>
<evidence type="ECO:0000259" key="13">
    <source>
        <dbReference type="Pfam" id="PF02910"/>
    </source>
</evidence>
<dbReference type="SUPFAM" id="SSF51905">
    <property type="entry name" value="FAD/NAD(P)-binding domain"/>
    <property type="match status" value="1"/>
</dbReference>
<dbReference type="NCBIfam" id="TIGR00551">
    <property type="entry name" value="nadB"/>
    <property type="match status" value="1"/>
</dbReference>
<evidence type="ECO:0000256" key="5">
    <source>
        <dbReference type="ARBA" id="ARBA00022630"/>
    </source>
</evidence>
<dbReference type="Pfam" id="PF00890">
    <property type="entry name" value="FAD_binding_2"/>
    <property type="match status" value="1"/>
</dbReference>
<dbReference type="EC" id="1.4.3.16" evidence="4 10"/>
<accession>A0A1H0M1Z2</accession>
<protein>
    <recommendedName>
        <fullName evidence="4 10">L-aspartate oxidase</fullName>
        <ecNumber evidence="4 10">1.4.3.16</ecNumber>
    </recommendedName>
</protein>
<dbReference type="InterPro" id="IPR003953">
    <property type="entry name" value="FAD-dep_OxRdtase_2_FAD-bd"/>
</dbReference>
<keyword evidence="5 11" id="KW-0285">Flavoprotein</keyword>
<comment type="caution">
    <text evidence="14">The sequence shown here is derived from an EMBL/GenBank/DDBJ whole genome shotgun (WGS) entry which is preliminary data.</text>
</comment>
<evidence type="ECO:0000256" key="9">
    <source>
        <dbReference type="ARBA" id="ARBA00048305"/>
    </source>
</evidence>
<dbReference type="PANTHER" id="PTHR42716:SF2">
    <property type="entry name" value="L-ASPARTATE OXIDASE, CHLOROPLASTIC"/>
    <property type="match status" value="1"/>
</dbReference>
<dbReference type="Gene3D" id="3.50.50.60">
    <property type="entry name" value="FAD/NAD(P)-binding domain"/>
    <property type="match status" value="1"/>
</dbReference>
<dbReference type="InterPro" id="IPR027477">
    <property type="entry name" value="Succ_DH/fumarate_Rdtase_cat_sf"/>
</dbReference>
<dbReference type="SUPFAM" id="SSF46977">
    <property type="entry name" value="Succinate dehydrogenase/fumarate reductase flavoprotein C-terminal domain"/>
    <property type="match status" value="1"/>
</dbReference>
<evidence type="ECO:0000256" key="2">
    <source>
        <dbReference type="ARBA" id="ARBA00004950"/>
    </source>
</evidence>
<evidence type="ECO:0000259" key="12">
    <source>
        <dbReference type="Pfam" id="PF00890"/>
    </source>
</evidence>
<feature type="domain" description="FAD-dependent oxidoreductase 2 FAD-binding" evidence="12">
    <location>
        <begin position="25"/>
        <end position="397"/>
    </location>
</feature>
<feature type="domain" description="Fumarate reductase/succinate dehydrogenase flavoprotein-like C-terminal" evidence="13">
    <location>
        <begin position="482"/>
        <end position="516"/>
    </location>
</feature>